<keyword evidence="7" id="KW-0418">Kinase</keyword>
<evidence type="ECO:0000313" key="9">
    <source>
        <dbReference type="EMBL" id="KMW19706.1"/>
    </source>
</evidence>
<organism evidence="9 10">
    <name type="scientific">[Clostridium] citroniae WAL-19142</name>
    <dbReference type="NCBI Taxonomy" id="742734"/>
    <lineage>
        <taxon>Bacteria</taxon>
        <taxon>Bacillati</taxon>
        <taxon>Bacillota</taxon>
        <taxon>Clostridia</taxon>
        <taxon>Lachnospirales</taxon>
        <taxon>Lachnospiraceae</taxon>
        <taxon>Enterocloster</taxon>
    </lineage>
</organism>
<dbReference type="RefSeq" id="WP_007866535.1">
    <property type="nucleotide sequence ID" value="NZ_KQ235878.1"/>
</dbReference>
<keyword evidence="3" id="KW-0963">Cytoplasm</keyword>
<proteinExistence type="predicted"/>
<dbReference type="InterPro" id="IPR036667">
    <property type="entry name" value="PTS_IIB_sorbose-sp_sf"/>
</dbReference>
<evidence type="ECO:0000256" key="5">
    <source>
        <dbReference type="ARBA" id="ARBA00022679"/>
    </source>
</evidence>
<dbReference type="PATRIC" id="fig|742734.4.peg.2628"/>
<evidence type="ECO:0000313" key="10">
    <source>
        <dbReference type="Proteomes" id="UP000037392"/>
    </source>
</evidence>
<accession>A0A0J9C5K9</accession>
<comment type="subcellular location">
    <subcellularLocation>
        <location evidence="1">Cytoplasm</location>
    </subcellularLocation>
</comment>
<dbReference type="Pfam" id="PF03830">
    <property type="entry name" value="PTSIIB_sorb"/>
    <property type="match status" value="1"/>
</dbReference>
<dbReference type="EMBL" id="ADLK01000020">
    <property type="protein sequence ID" value="KMW19706.1"/>
    <property type="molecule type" value="Genomic_DNA"/>
</dbReference>
<dbReference type="GO" id="GO:0016301">
    <property type="term" value="F:kinase activity"/>
    <property type="evidence" value="ECO:0007669"/>
    <property type="project" value="UniProtKB-KW"/>
</dbReference>
<keyword evidence="6" id="KW-0598">Phosphotransferase system</keyword>
<dbReference type="Proteomes" id="UP000037392">
    <property type="component" value="Unassembled WGS sequence"/>
</dbReference>
<evidence type="ECO:0000259" key="8">
    <source>
        <dbReference type="PROSITE" id="PS51101"/>
    </source>
</evidence>
<dbReference type="SUPFAM" id="SSF52728">
    <property type="entry name" value="PTS IIb component"/>
    <property type="match status" value="1"/>
</dbReference>
<evidence type="ECO:0000256" key="7">
    <source>
        <dbReference type="ARBA" id="ARBA00022777"/>
    </source>
</evidence>
<gene>
    <name evidence="9" type="ORF">HMPREF9470_02446</name>
</gene>
<dbReference type="GO" id="GO:0009401">
    <property type="term" value="P:phosphoenolpyruvate-dependent sugar phosphotransferase system"/>
    <property type="evidence" value="ECO:0007669"/>
    <property type="project" value="UniProtKB-KW"/>
</dbReference>
<dbReference type="GO" id="GO:0008982">
    <property type="term" value="F:protein-N(PI)-phosphohistidine-sugar phosphotransferase activity"/>
    <property type="evidence" value="ECO:0007669"/>
    <property type="project" value="InterPro"/>
</dbReference>
<dbReference type="GeneID" id="93164102"/>
<evidence type="ECO:0000256" key="2">
    <source>
        <dbReference type="ARBA" id="ARBA00022448"/>
    </source>
</evidence>
<comment type="caution">
    <text evidence="9">The sequence shown here is derived from an EMBL/GenBank/DDBJ whole genome shotgun (WGS) entry which is preliminary data.</text>
</comment>
<dbReference type="Gene3D" id="3.40.35.10">
    <property type="entry name" value="Phosphotransferase system, sorbose subfamily IIB component"/>
    <property type="match status" value="1"/>
</dbReference>
<evidence type="ECO:0000256" key="6">
    <source>
        <dbReference type="ARBA" id="ARBA00022683"/>
    </source>
</evidence>
<evidence type="ECO:0000256" key="1">
    <source>
        <dbReference type="ARBA" id="ARBA00004496"/>
    </source>
</evidence>
<dbReference type="GO" id="GO:0005737">
    <property type="term" value="C:cytoplasm"/>
    <property type="evidence" value="ECO:0007669"/>
    <property type="project" value="UniProtKB-SubCell"/>
</dbReference>
<name>A0A0J9C5K9_9FIRM</name>
<protein>
    <recommendedName>
        <fullName evidence="8">PTS EIIB type-4 domain-containing protein</fullName>
    </recommendedName>
</protein>
<reference evidence="9 10" key="1">
    <citation type="submission" date="2011-04" db="EMBL/GenBank/DDBJ databases">
        <title>The Genome Sequence of Clostridium citroniae WAL-19142.</title>
        <authorList>
            <consortium name="The Broad Institute Genome Sequencing Platform"/>
            <person name="Earl A."/>
            <person name="Ward D."/>
            <person name="Feldgarden M."/>
            <person name="Gevers D."/>
            <person name="Warren Y.A."/>
            <person name="Tyrrell K.L."/>
            <person name="Citron D.M."/>
            <person name="Goldstein E.J."/>
            <person name="Daigneault M."/>
            <person name="Allen-Vercoe E."/>
            <person name="Young S.K."/>
            <person name="Zeng Q."/>
            <person name="Gargeya S."/>
            <person name="Fitzgerald M."/>
            <person name="Haas B."/>
            <person name="Abouelleil A."/>
            <person name="Alvarado L."/>
            <person name="Arachchi H.M."/>
            <person name="Berlin A."/>
            <person name="Brown A."/>
            <person name="Chapman S.B."/>
            <person name="Chen Z."/>
            <person name="Dunbar C."/>
            <person name="Freedman E."/>
            <person name="Gearin G."/>
            <person name="Gellesch M."/>
            <person name="Goldberg J."/>
            <person name="Griggs A."/>
            <person name="Gujja S."/>
            <person name="Heilman E.R."/>
            <person name="Heiman D."/>
            <person name="Howarth C."/>
            <person name="Larson L."/>
            <person name="Lui A."/>
            <person name="MacDonald P.J."/>
            <person name="Mehta T."/>
            <person name="Montmayeur A."/>
            <person name="Murphy C."/>
            <person name="Neiman D."/>
            <person name="Pearson M."/>
            <person name="Priest M."/>
            <person name="Roberts A."/>
            <person name="Saif S."/>
            <person name="Shea T."/>
            <person name="Shenoy N."/>
            <person name="Sisk P."/>
            <person name="Stolte C."/>
            <person name="Sykes S."/>
            <person name="White J."/>
            <person name="Yandava C."/>
            <person name="Wortman J."/>
            <person name="Nusbaum C."/>
            <person name="Birren B."/>
        </authorList>
    </citation>
    <scope>NUCLEOTIDE SEQUENCE [LARGE SCALE GENOMIC DNA]</scope>
    <source>
        <strain evidence="9 10">WAL-19142</strain>
    </source>
</reference>
<keyword evidence="5" id="KW-0808">Transferase</keyword>
<evidence type="ECO:0000256" key="4">
    <source>
        <dbReference type="ARBA" id="ARBA00022597"/>
    </source>
</evidence>
<keyword evidence="4" id="KW-0762">Sugar transport</keyword>
<dbReference type="InterPro" id="IPR004720">
    <property type="entry name" value="PTS_IIB_sorbose-sp"/>
</dbReference>
<sequence>MDISVFRIDDRLIHGQIITAWIAYADAKTIIVADDKAAKDEFQQSLLKMATPDSIALKILSVDDAIAYIQSGEGSGKVLLLMRGPEQALKFIEAGIEKDQINVGNMNMKKGKTKVLGNLWVFPEDVEAIKGIYGHGVRLEVRAVPNERSQDVMELLKKCKLA</sequence>
<evidence type="ECO:0000256" key="3">
    <source>
        <dbReference type="ARBA" id="ARBA00022490"/>
    </source>
</evidence>
<dbReference type="AlphaFoldDB" id="A0A0J9C5K9"/>
<dbReference type="PROSITE" id="PS51101">
    <property type="entry name" value="PTS_EIIB_TYPE_4"/>
    <property type="match status" value="1"/>
</dbReference>
<keyword evidence="2" id="KW-0813">Transport</keyword>
<feature type="domain" description="PTS EIIB type-4" evidence="8">
    <location>
        <begin position="1"/>
        <end position="162"/>
    </location>
</feature>
<dbReference type="OrthoDB" id="9788818at2"/>